<feature type="compositionally biased region" description="Basic and acidic residues" evidence="1">
    <location>
        <begin position="284"/>
        <end position="297"/>
    </location>
</feature>
<evidence type="ECO:0000313" key="3">
    <source>
        <dbReference type="Proteomes" id="UP000694844"/>
    </source>
</evidence>
<dbReference type="InterPro" id="IPR052626">
    <property type="entry name" value="SWT1_Regulator"/>
</dbReference>
<protein>
    <submittedName>
        <fullName evidence="4">Transcriptional protein SWT1-like isoform X1</fullName>
    </submittedName>
</protein>
<dbReference type="GeneID" id="111124587"/>
<dbReference type="RefSeq" id="XP_022323275.1">
    <property type="nucleotide sequence ID" value="XM_022467567.1"/>
</dbReference>
<dbReference type="SMART" id="SM00670">
    <property type="entry name" value="PINc"/>
    <property type="match status" value="1"/>
</dbReference>
<dbReference type="PANTHER" id="PTHR16161">
    <property type="entry name" value="TRANSCRIPTIONAL PROTEIN SWT1"/>
    <property type="match status" value="1"/>
</dbReference>
<dbReference type="GO" id="GO:0005634">
    <property type="term" value="C:nucleus"/>
    <property type="evidence" value="ECO:0007669"/>
    <property type="project" value="TreeGrafter"/>
</dbReference>
<evidence type="ECO:0000313" key="4">
    <source>
        <dbReference type="RefSeq" id="XP_022323275.1"/>
    </source>
</evidence>
<dbReference type="Proteomes" id="UP000694844">
    <property type="component" value="Chromosome 3"/>
</dbReference>
<name>A0A8B8D6L5_CRAVI</name>
<feature type="domain" description="PIN" evidence="2">
    <location>
        <begin position="121"/>
        <end position="253"/>
    </location>
</feature>
<reference evidence="4" key="1">
    <citation type="submission" date="2025-08" db="UniProtKB">
        <authorList>
            <consortium name="RefSeq"/>
        </authorList>
    </citation>
    <scope>IDENTIFICATION</scope>
    <source>
        <tissue evidence="4">Whole sample</tissue>
    </source>
</reference>
<keyword evidence="3" id="KW-1185">Reference proteome</keyword>
<evidence type="ECO:0000256" key="1">
    <source>
        <dbReference type="SAM" id="MobiDB-lite"/>
    </source>
</evidence>
<dbReference type="OrthoDB" id="548295at2759"/>
<evidence type="ECO:0000259" key="2">
    <source>
        <dbReference type="SMART" id="SM00670"/>
    </source>
</evidence>
<dbReference type="SUPFAM" id="SSF88723">
    <property type="entry name" value="PIN domain-like"/>
    <property type="match status" value="1"/>
</dbReference>
<sequence length="632" mass="72025">MVQPNDSGYLSMGDTSNLSNITMTIKNNGPVKKMAANPWKGVHENPVSIDHNRREEISMEIDEVQQVLNKEDERQVEKMDVSDMVLKEVRDTVKKCPCEVIGKLTQAFTTHHPEHSVDQDLYIVIDTNVFISNLAFVEDLRDNCFENFGLPVLVIPWVVMQELDALKSNKSSAASMSMKIGNSARKAVGYIYQCFQDNHQRVIGQSATQAAGASREFQAECNDDRILQTCMQYQKNHLNSSVVLLTNDKNLMNKARVCKIPAFDRFLFLNGMKSLQPKCPNQSDKTKSLLESADKPSEAGASCPGEVPTEDHSLILDEILCKLKMWLKDALSSVLEKEMKIAYDDIWLEIVYRKPPWTLSDVLECFKKHWFAVFGLIYQRRLSTVVDRLCARFKPVIHFQVSIETLLYLLNDCLDLLEESNKHDKNDSHLTEAVTGMKKCEQLCRDLKTGGVKVKSVDEYLEGKSSHAEAKTKVCMDKNKNNVDQLSVEDVESKLTNIWDVVYFCCEDFQNMIDSKRETGSADPEQMHKMFLVFQKLIPALDAIRYEYEQAIRFSPEEVMKKAALVHGLCVQLNGFYIRLNLQARDGVLEVANVQALFGMESKRQMLKDGLDHLDKMIHKIHEQVRMMKGGI</sequence>
<dbReference type="CDD" id="cd18727">
    <property type="entry name" value="PIN_Swt1-like"/>
    <property type="match status" value="1"/>
</dbReference>
<proteinExistence type="predicted"/>
<gene>
    <name evidence="4" type="primary">LOC111124587</name>
</gene>
<organism evidence="3 4">
    <name type="scientific">Crassostrea virginica</name>
    <name type="common">Eastern oyster</name>
    <dbReference type="NCBI Taxonomy" id="6565"/>
    <lineage>
        <taxon>Eukaryota</taxon>
        <taxon>Metazoa</taxon>
        <taxon>Spiralia</taxon>
        <taxon>Lophotrochozoa</taxon>
        <taxon>Mollusca</taxon>
        <taxon>Bivalvia</taxon>
        <taxon>Autobranchia</taxon>
        <taxon>Pteriomorphia</taxon>
        <taxon>Ostreida</taxon>
        <taxon>Ostreoidea</taxon>
        <taxon>Ostreidae</taxon>
        <taxon>Crassostrea</taxon>
    </lineage>
</organism>
<dbReference type="Pfam" id="PF13638">
    <property type="entry name" value="PIN_4"/>
    <property type="match status" value="1"/>
</dbReference>
<accession>A0A8B8D6L5</accession>
<dbReference type="PANTHER" id="PTHR16161:SF0">
    <property type="entry name" value="TRANSCRIPTIONAL PROTEIN SWT1"/>
    <property type="match status" value="1"/>
</dbReference>
<dbReference type="Gene3D" id="3.40.50.1010">
    <property type="entry name" value="5'-nuclease"/>
    <property type="match status" value="1"/>
</dbReference>
<dbReference type="AlphaFoldDB" id="A0A8B8D6L5"/>
<dbReference type="InterPro" id="IPR029060">
    <property type="entry name" value="PIN-like_dom_sf"/>
</dbReference>
<dbReference type="InterPro" id="IPR002716">
    <property type="entry name" value="PIN_dom"/>
</dbReference>
<dbReference type="KEGG" id="cvn:111124587"/>
<feature type="region of interest" description="Disordered" evidence="1">
    <location>
        <begin position="278"/>
        <end position="307"/>
    </location>
</feature>